<organism evidence="1 2">
    <name type="scientific">Heterobasidion irregulare (strain TC 32-1)</name>
    <dbReference type="NCBI Taxonomy" id="747525"/>
    <lineage>
        <taxon>Eukaryota</taxon>
        <taxon>Fungi</taxon>
        <taxon>Dikarya</taxon>
        <taxon>Basidiomycota</taxon>
        <taxon>Agaricomycotina</taxon>
        <taxon>Agaricomycetes</taxon>
        <taxon>Russulales</taxon>
        <taxon>Bondarzewiaceae</taxon>
        <taxon>Heterobasidion</taxon>
        <taxon>Heterobasidion annosum species complex</taxon>
    </lineage>
</organism>
<evidence type="ECO:0000313" key="2">
    <source>
        <dbReference type="Proteomes" id="UP000030671"/>
    </source>
</evidence>
<protein>
    <submittedName>
        <fullName evidence="1">Uncharacterized protein</fullName>
    </submittedName>
</protein>
<dbReference type="InParanoid" id="W4K4Y6"/>
<reference evidence="1 2" key="1">
    <citation type="journal article" date="2012" name="New Phytol.">
        <title>Insight into trade-off between wood decay and parasitism from the genome of a fungal forest pathogen.</title>
        <authorList>
            <person name="Olson A."/>
            <person name="Aerts A."/>
            <person name="Asiegbu F."/>
            <person name="Belbahri L."/>
            <person name="Bouzid O."/>
            <person name="Broberg A."/>
            <person name="Canback B."/>
            <person name="Coutinho P.M."/>
            <person name="Cullen D."/>
            <person name="Dalman K."/>
            <person name="Deflorio G."/>
            <person name="van Diepen L.T."/>
            <person name="Dunand C."/>
            <person name="Duplessis S."/>
            <person name="Durling M."/>
            <person name="Gonthier P."/>
            <person name="Grimwood J."/>
            <person name="Fossdal C.G."/>
            <person name="Hansson D."/>
            <person name="Henrissat B."/>
            <person name="Hietala A."/>
            <person name="Himmelstrand K."/>
            <person name="Hoffmeister D."/>
            <person name="Hogberg N."/>
            <person name="James T.Y."/>
            <person name="Karlsson M."/>
            <person name="Kohler A."/>
            <person name="Kues U."/>
            <person name="Lee Y.H."/>
            <person name="Lin Y.C."/>
            <person name="Lind M."/>
            <person name="Lindquist E."/>
            <person name="Lombard V."/>
            <person name="Lucas S."/>
            <person name="Lunden K."/>
            <person name="Morin E."/>
            <person name="Murat C."/>
            <person name="Park J."/>
            <person name="Raffaello T."/>
            <person name="Rouze P."/>
            <person name="Salamov A."/>
            <person name="Schmutz J."/>
            <person name="Solheim H."/>
            <person name="Stahlberg J."/>
            <person name="Velez H."/>
            <person name="de Vries R.P."/>
            <person name="Wiebenga A."/>
            <person name="Woodward S."/>
            <person name="Yakovlev I."/>
            <person name="Garbelotto M."/>
            <person name="Martin F."/>
            <person name="Grigoriev I.V."/>
            <person name="Stenlid J."/>
        </authorList>
    </citation>
    <scope>NUCLEOTIDE SEQUENCE [LARGE SCALE GENOMIC DNA]</scope>
    <source>
        <strain evidence="1 2">TC 32-1</strain>
    </source>
</reference>
<evidence type="ECO:0000313" key="1">
    <source>
        <dbReference type="EMBL" id="ETW80430.1"/>
    </source>
</evidence>
<accession>W4K4Y6</accession>
<sequence>MTTVRRNRNLRSVLLTRVRVVSRVQSFGRTHRSALYSCCSHYGCSPAVFLIHRVHFLRRF</sequence>
<dbReference type="GeneID" id="20673481"/>
<dbReference type="RefSeq" id="XP_009547185.1">
    <property type="nucleotide sequence ID" value="XM_009548890.1"/>
</dbReference>
<dbReference type="HOGENOM" id="CLU_2942025_0_0_1"/>
<dbReference type="KEGG" id="hir:HETIRDRAFT_418441"/>
<keyword evidence="2" id="KW-1185">Reference proteome</keyword>
<dbReference type="AlphaFoldDB" id="W4K4Y6"/>
<dbReference type="EMBL" id="KI925459">
    <property type="protein sequence ID" value="ETW80430.1"/>
    <property type="molecule type" value="Genomic_DNA"/>
</dbReference>
<name>W4K4Y6_HETIT</name>
<gene>
    <name evidence="1" type="ORF">HETIRDRAFT_418441</name>
</gene>
<proteinExistence type="predicted"/>
<dbReference type="Proteomes" id="UP000030671">
    <property type="component" value="Unassembled WGS sequence"/>
</dbReference>